<gene>
    <name evidence="1" type="ORF">H6B30_13520</name>
</gene>
<dbReference type="AlphaFoldDB" id="A0A938WQD2"/>
<accession>A0A938WQD2</accession>
<comment type="caution">
    <text evidence="1">The sequence shown here is derived from an EMBL/GenBank/DDBJ whole genome shotgun (WGS) entry which is preliminary data.</text>
</comment>
<dbReference type="RefSeq" id="WP_205111471.1">
    <property type="nucleotide sequence ID" value="NZ_CAWUJD010000001.1"/>
</dbReference>
<evidence type="ECO:0000313" key="1">
    <source>
        <dbReference type="EMBL" id="MBM6662750.1"/>
    </source>
</evidence>
<sequence length="181" mass="21235">MNLYLRYFDREILVHNVDDAIDFLASIDEIGMNPMLEEDIREYAASDVYYPKRYKIRPRVYFIIIKTEAATMLDFKEKRALHSVSPANDREKIVSPVIAHLNEELPGWYEGVIDFKRVLQVPGTGKFQYRDTHFVAQCKAVSGMDCYNRIVEHLRQRVDSRSQFPSAKGKNFKFRYLGQCK</sequence>
<evidence type="ECO:0000313" key="2">
    <source>
        <dbReference type="Proteomes" id="UP000764045"/>
    </source>
</evidence>
<keyword evidence="2" id="KW-1185">Reference proteome</keyword>
<dbReference type="EMBL" id="JACJJL010000028">
    <property type="protein sequence ID" value="MBM6662750.1"/>
    <property type="molecule type" value="Genomic_DNA"/>
</dbReference>
<protein>
    <submittedName>
        <fullName evidence="1">Uncharacterized protein</fullName>
    </submittedName>
</protein>
<reference evidence="1 2" key="1">
    <citation type="journal article" date="2021" name="Sci. Rep.">
        <title>The distribution of antibiotic resistance genes in chicken gut microbiota commensals.</title>
        <authorList>
            <person name="Juricova H."/>
            <person name="Matiasovicova J."/>
            <person name="Kubasova T."/>
            <person name="Cejkova D."/>
            <person name="Rychlik I."/>
        </authorList>
    </citation>
    <scope>NUCLEOTIDE SEQUENCE [LARGE SCALE GENOMIC DNA]</scope>
    <source>
        <strain evidence="1 2">An819</strain>
    </source>
</reference>
<proteinExistence type="predicted"/>
<organism evidence="1 2">
    <name type="scientific">Marseilla massiliensis</name>
    <dbReference type="NCBI Taxonomy" id="1841864"/>
    <lineage>
        <taxon>Bacteria</taxon>
        <taxon>Pseudomonadati</taxon>
        <taxon>Bacteroidota</taxon>
        <taxon>Bacteroidia</taxon>
        <taxon>Bacteroidales</taxon>
        <taxon>Prevotellaceae</taxon>
        <taxon>Marseilla</taxon>
    </lineage>
</organism>
<name>A0A938WQD2_9BACT</name>
<dbReference type="Proteomes" id="UP000764045">
    <property type="component" value="Unassembled WGS sequence"/>
</dbReference>